<dbReference type="RefSeq" id="WP_344202542.1">
    <property type="nucleotide sequence ID" value="NZ_BAAAME010000004.1"/>
</dbReference>
<keyword evidence="3" id="KW-1185">Reference proteome</keyword>
<organism evidence="2 3">
    <name type="scientific">Aeromicrobium alkaliterrae</name>
    <dbReference type="NCBI Taxonomy" id="302168"/>
    <lineage>
        <taxon>Bacteria</taxon>
        <taxon>Bacillati</taxon>
        <taxon>Actinomycetota</taxon>
        <taxon>Actinomycetes</taxon>
        <taxon>Propionibacteriales</taxon>
        <taxon>Nocardioidaceae</taxon>
        <taxon>Aeromicrobium</taxon>
    </lineage>
</organism>
<evidence type="ECO:0000313" key="3">
    <source>
        <dbReference type="Proteomes" id="UP001501057"/>
    </source>
</evidence>
<feature type="region of interest" description="Disordered" evidence="1">
    <location>
        <begin position="1"/>
        <end position="21"/>
    </location>
</feature>
<proteinExistence type="predicted"/>
<evidence type="ECO:0000256" key="1">
    <source>
        <dbReference type="SAM" id="MobiDB-lite"/>
    </source>
</evidence>
<dbReference type="Proteomes" id="UP001501057">
    <property type="component" value="Unassembled WGS sequence"/>
</dbReference>
<evidence type="ECO:0000313" key="2">
    <source>
        <dbReference type="EMBL" id="GAA1745726.1"/>
    </source>
</evidence>
<dbReference type="SUPFAM" id="SSF46689">
    <property type="entry name" value="Homeodomain-like"/>
    <property type="match status" value="1"/>
</dbReference>
<protein>
    <recommendedName>
        <fullName evidence="4">TetR family transcriptional regulator</fullName>
    </recommendedName>
</protein>
<reference evidence="2 3" key="1">
    <citation type="journal article" date="2019" name="Int. J. Syst. Evol. Microbiol.">
        <title>The Global Catalogue of Microorganisms (GCM) 10K type strain sequencing project: providing services to taxonomists for standard genome sequencing and annotation.</title>
        <authorList>
            <consortium name="The Broad Institute Genomics Platform"/>
            <consortium name="The Broad Institute Genome Sequencing Center for Infectious Disease"/>
            <person name="Wu L."/>
            <person name="Ma J."/>
        </authorList>
    </citation>
    <scope>NUCLEOTIDE SEQUENCE [LARGE SCALE GENOMIC DNA]</scope>
    <source>
        <strain evidence="2 3">JCM 13518</strain>
    </source>
</reference>
<dbReference type="EMBL" id="BAAAME010000004">
    <property type="protein sequence ID" value="GAA1745726.1"/>
    <property type="molecule type" value="Genomic_DNA"/>
</dbReference>
<feature type="compositionally biased region" description="Basic and acidic residues" evidence="1">
    <location>
        <begin position="1"/>
        <end position="16"/>
    </location>
</feature>
<dbReference type="InterPro" id="IPR009057">
    <property type="entry name" value="Homeodomain-like_sf"/>
</dbReference>
<comment type="caution">
    <text evidence="2">The sequence shown here is derived from an EMBL/GenBank/DDBJ whole genome shotgun (WGS) entry which is preliminary data.</text>
</comment>
<gene>
    <name evidence="2" type="ORF">GCM10009710_27210</name>
</gene>
<sequence>MTIEGGPERRQTDGRVARRQRTRHTVLEAHAALMAAGHLTPTAAEIADAAHVSVRTLWTVFGDMEGLFRATTDYWFANDEQLRRQIDPGAPLAVRVAAFCAERVRRLESIAPAARAAGLLEHRSAALRESRRGHVRRVVEDVERVFATELVASGAQRAVLLDALVAATSFNAWSLLRDDLGRTVDDAGAAMSRAVGVLLADVRPAPARARRD</sequence>
<dbReference type="Gene3D" id="1.10.357.10">
    <property type="entry name" value="Tetracycline Repressor, domain 2"/>
    <property type="match status" value="1"/>
</dbReference>
<accession>A0ABN2K0L7</accession>
<name>A0ABN2K0L7_9ACTN</name>
<evidence type="ECO:0008006" key="4">
    <source>
        <dbReference type="Google" id="ProtNLM"/>
    </source>
</evidence>